<protein>
    <recommendedName>
        <fullName evidence="2">DUF6534 domain-containing protein</fullName>
    </recommendedName>
</protein>
<feature type="transmembrane region" description="Helical" evidence="1">
    <location>
        <begin position="52"/>
        <end position="77"/>
    </location>
</feature>
<keyword evidence="4" id="KW-1185">Reference proteome</keyword>
<reference evidence="3 4" key="1">
    <citation type="journal article" date="2016" name="Mol. Biol. Evol.">
        <title>Comparative Genomics of Early-Diverging Mushroom-Forming Fungi Provides Insights into the Origins of Lignocellulose Decay Capabilities.</title>
        <authorList>
            <person name="Nagy L.G."/>
            <person name="Riley R."/>
            <person name="Tritt A."/>
            <person name="Adam C."/>
            <person name="Daum C."/>
            <person name="Floudas D."/>
            <person name="Sun H."/>
            <person name="Yadav J.S."/>
            <person name="Pangilinan J."/>
            <person name="Larsson K.H."/>
            <person name="Matsuura K."/>
            <person name="Barry K."/>
            <person name="Labutti K."/>
            <person name="Kuo R."/>
            <person name="Ohm R.A."/>
            <person name="Bhattacharya S.S."/>
            <person name="Shirouzu T."/>
            <person name="Yoshinaga Y."/>
            <person name="Martin F.M."/>
            <person name="Grigoriev I.V."/>
            <person name="Hibbett D.S."/>
        </authorList>
    </citation>
    <scope>NUCLEOTIDE SEQUENCE [LARGE SCALE GENOMIC DNA]</scope>
    <source>
        <strain evidence="3 4">93-53</strain>
    </source>
</reference>
<dbReference type="PANTHER" id="PTHR40465:SF1">
    <property type="entry name" value="DUF6534 DOMAIN-CONTAINING PROTEIN"/>
    <property type="match status" value="1"/>
</dbReference>
<dbReference type="GeneID" id="63819895"/>
<organism evidence="3 4">
    <name type="scientific">Laetiporus sulphureus 93-53</name>
    <dbReference type="NCBI Taxonomy" id="1314785"/>
    <lineage>
        <taxon>Eukaryota</taxon>
        <taxon>Fungi</taxon>
        <taxon>Dikarya</taxon>
        <taxon>Basidiomycota</taxon>
        <taxon>Agaricomycotina</taxon>
        <taxon>Agaricomycetes</taxon>
        <taxon>Polyporales</taxon>
        <taxon>Laetiporus</taxon>
    </lineage>
</organism>
<dbReference type="Proteomes" id="UP000076871">
    <property type="component" value="Unassembled WGS sequence"/>
</dbReference>
<keyword evidence="1" id="KW-0472">Membrane</keyword>
<dbReference type="STRING" id="1314785.A0A165FLH0"/>
<feature type="transmembrane region" description="Helical" evidence="1">
    <location>
        <begin position="165"/>
        <end position="187"/>
    </location>
</feature>
<dbReference type="Pfam" id="PF20152">
    <property type="entry name" value="DUF6534"/>
    <property type="match status" value="1"/>
</dbReference>
<proteinExistence type="predicted"/>
<keyword evidence="1" id="KW-0812">Transmembrane</keyword>
<dbReference type="RefSeq" id="XP_040766888.1">
    <property type="nucleotide sequence ID" value="XM_040902864.1"/>
</dbReference>
<evidence type="ECO:0000313" key="4">
    <source>
        <dbReference type="Proteomes" id="UP000076871"/>
    </source>
</evidence>
<dbReference type="PANTHER" id="PTHR40465">
    <property type="entry name" value="CHROMOSOME 1, WHOLE GENOME SHOTGUN SEQUENCE"/>
    <property type="match status" value="1"/>
</dbReference>
<feature type="transmembrane region" description="Helical" evidence="1">
    <location>
        <begin position="20"/>
        <end position="40"/>
    </location>
</feature>
<dbReference type="EMBL" id="KV427612">
    <property type="protein sequence ID" value="KZT09148.1"/>
    <property type="molecule type" value="Genomic_DNA"/>
</dbReference>
<feature type="transmembrane region" description="Helical" evidence="1">
    <location>
        <begin position="207"/>
        <end position="229"/>
    </location>
</feature>
<dbReference type="AlphaFoldDB" id="A0A165FLH0"/>
<feature type="domain" description="DUF6534" evidence="2">
    <location>
        <begin position="172"/>
        <end position="261"/>
    </location>
</feature>
<accession>A0A165FLH0</accession>
<feature type="transmembrane region" description="Helical" evidence="1">
    <location>
        <begin position="97"/>
        <end position="116"/>
    </location>
</feature>
<feature type="transmembrane region" description="Helical" evidence="1">
    <location>
        <begin position="128"/>
        <end position="153"/>
    </location>
</feature>
<keyword evidence="1" id="KW-1133">Transmembrane helix</keyword>
<evidence type="ECO:0000259" key="2">
    <source>
        <dbReference type="Pfam" id="PF20152"/>
    </source>
</evidence>
<gene>
    <name evidence="3" type="ORF">LAESUDRAFT_539852</name>
</gene>
<dbReference type="OrthoDB" id="2730829at2759"/>
<dbReference type="InParanoid" id="A0A165FLH0"/>
<sequence length="323" mass="35681">MSTLPPFLTEVYRLELAQLVGLVFNVGLQSALTVQTYVYHVCFPDDPLIQKCLVYLVCIYEWVQTGLVVVKVFHSVHEAILSGNNQDLQVFCSLLDQWGIIYIMCAIQSAAVQAYFARRIYILSRSRITTGFVIVMALAQMCSGIIFGVSTLIEGLSTTVTYGANISWLVGSAVADLTIAITLVILFHKMKNGLKQTDILMKRLARVVIETGTLTATTAIVASVLLFMAPAESGPDWAVCLLLFLSKLYANSVLFTLNNRAIIKSTQDEDGRTAIMLSPTVTHLHNHNHPLEIVADEQRSPIVISIVREEDVYTSAVKHEESV</sequence>
<dbReference type="InterPro" id="IPR045339">
    <property type="entry name" value="DUF6534"/>
</dbReference>
<evidence type="ECO:0000313" key="3">
    <source>
        <dbReference type="EMBL" id="KZT09148.1"/>
    </source>
</evidence>
<name>A0A165FLH0_9APHY</name>
<evidence type="ECO:0000256" key="1">
    <source>
        <dbReference type="SAM" id="Phobius"/>
    </source>
</evidence>
<feature type="transmembrane region" description="Helical" evidence="1">
    <location>
        <begin position="235"/>
        <end position="257"/>
    </location>
</feature>